<dbReference type="OrthoDB" id="1143555at2"/>
<comment type="caution">
    <text evidence="1">The sequence shown here is derived from an EMBL/GenBank/DDBJ whole genome shotgun (WGS) entry which is preliminary data.</text>
</comment>
<accession>A0A176T097</accession>
<dbReference type="STRING" id="1333662.LPB303_16580"/>
<dbReference type="PROSITE" id="PS51257">
    <property type="entry name" value="PROKAR_LIPOPROTEIN"/>
    <property type="match status" value="1"/>
</dbReference>
<dbReference type="Proteomes" id="UP000076923">
    <property type="component" value="Unassembled WGS sequence"/>
</dbReference>
<proteinExistence type="predicted"/>
<dbReference type="InterPro" id="IPR025348">
    <property type="entry name" value="DUF4252"/>
</dbReference>
<evidence type="ECO:0000313" key="1">
    <source>
        <dbReference type="EMBL" id="OAD40856.1"/>
    </source>
</evidence>
<reference evidence="1 2" key="1">
    <citation type="submission" date="2016-02" db="EMBL/GenBank/DDBJ databases">
        <title>Draft genome sequence of Polaribacter atrinae KACC17473.</title>
        <authorList>
            <person name="Shin S.-K."/>
            <person name="Yi H."/>
        </authorList>
    </citation>
    <scope>NUCLEOTIDE SEQUENCE [LARGE SCALE GENOMIC DNA]</scope>
    <source>
        <strain evidence="1 2">KACC 17473</strain>
    </source>
</reference>
<dbReference type="AlphaFoldDB" id="A0A176T097"/>
<evidence type="ECO:0000313" key="2">
    <source>
        <dbReference type="Proteomes" id="UP000076923"/>
    </source>
</evidence>
<dbReference type="Pfam" id="PF14060">
    <property type="entry name" value="DUF4252"/>
    <property type="match status" value="1"/>
</dbReference>
<gene>
    <name evidence="1" type="ORF">LPB303_16580</name>
</gene>
<name>A0A176T097_9FLAO</name>
<sequence length="180" mass="20000">MKNITKIFSLLLLIFMITSCKNEKSLQGYLVESQEKTGFITVDIPTSFLQLKSDAVSEEAKETLKSIRKVNVVALPIKGNEAAYEVEKTKLKSIFKDNEDYKSLMSLKAKGMHVSLYYTGDTESIDEVIAFGYGEEVGIGVARLLGDHMNPAKIIEMMNSVKLDGDNVNLEQFSAIFSGK</sequence>
<dbReference type="RefSeq" id="WP_068452830.1">
    <property type="nucleotide sequence ID" value="NZ_CANKUV010000003.1"/>
</dbReference>
<organism evidence="1 2">
    <name type="scientific">Polaribacter atrinae</name>
    <dbReference type="NCBI Taxonomy" id="1333662"/>
    <lineage>
        <taxon>Bacteria</taxon>
        <taxon>Pseudomonadati</taxon>
        <taxon>Bacteroidota</taxon>
        <taxon>Flavobacteriia</taxon>
        <taxon>Flavobacteriales</taxon>
        <taxon>Flavobacteriaceae</taxon>
    </lineage>
</organism>
<keyword evidence="2" id="KW-1185">Reference proteome</keyword>
<evidence type="ECO:0008006" key="3">
    <source>
        <dbReference type="Google" id="ProtNLM"/>
    </source>
</evidence>
<dbReference type="EMBL" id="LVWE01000085">
    <property type="protein sequence ID" value="OAD40856.1"/>
    <property type="molecule type" value="Genomic_DNA"/>
</dbReference>
<protein>
    <recommendedName>
        <fullName evidence="3">DUF4252 domain-containing protein</fullName>
    </recommendedName>
</protein>